<feature type="transmembrane region" description="Helical" evidence="5">
    <location>
        <begin position="139"/>
        <end position="161"/>
    </location>
</feature>
<dbReference type="GO" id="GO:0016020">
    <property type="term" value="C:membrane"/>
    <property type="evidence" value="ECO:0007669"/>
    <property type="project" value="UniProtKB-SubCell"/>
</dbReference>
<dbReference type="EMBL" id="OC863702">
    <property type="protein sequence ID" value="CAD7631200.1"/>
    <property type="molecule type" value="Genomic_DNA"/>
</dbReference>
<gene>
    <name evidence="6" type="ORF">OSB1V03_LOCUS11609</name>
</gene>
<evidence type="ECO:0000313" key="7">
    <source>
        <dbReference type="Proteomes" id="UP000759131"/>
    </source>
</evidence>
<dbReference type="InterPro" id="IPR036259">
    <property type="entry name" value="MFS_trans_sf"/>
</dbReference>
<dbReference type="OrthoDB" id="3936150at2759"/>
<keyword evidence="2 5" id="KW-0812">Transmembrane</keyword>
<dbReference type="PANTHER" id="PTHR24064">
    <property type="entry name" value="SOLUTE CARRIER FAMILY 22 MEMBER"/>
    <property type="match status" value="1"/>
</dbReference>
<evidence type="ECO:0000256" key="4">
    <source>
        <dbReference type="ARBA" id="ARBA00023136"/>
    </source>
</evidence>
<organism evidence="6">
    <name type="scientific">Medioppia subpectinata</name>
    <dbReference type="NCBI Taxonomy" id="1979941"/>
    <lineage>
        <taxon>Eukaryota</taxon>
        <taxon>Metazoa</taxon>
        <taxon>Ecdysozoa</taxon>
        <taxon>Arthropoda</taxon>
        <taxon>Chelicerata</taxon>
        <taxon>Arachnida</taxon>
        <taxon>Acari</taxon>
        <taxon>Acariformes</taxon>
        <taxon>Sarcoptiformes</taxon>
        <taxon>Oribatida</taxon>
        <taxon>Brachypylina</taxon>
        <taxon>Oppioidea</taxon>
        <taxon>Oppiidae</taxon>
        <taxon>Medioppia</taxon>
    </lineage>
</organism>
<proteinExistence type="predicted"/>
<dbReference type="AlphaFoldDB" id="A0A7R9Q3T6"/>
<feature type="transmembrane region" description="Helical" evidence="5">
    <location>
        <begin position="114"/>
        <end position="133"/>
    </location>
</feature>
<dbReference type="Proteomes" id="UP000759131">
    <property type="component" value="Unassembled WGS sequence"/>
</dbReference>
<evidence type="ECO:0000313" key="6">
    <source>
        <dbReference type="EMBL" id="CAD7631200.1"/>
    </source>
</evidence>
<evidence type="ECO:0000256" key="1">
    <source>
        <dbReference type="ARBA" id="ARBA00004141"/>
    </source>
</evidence>
<protein>
    <recommendedName>
        <fullName evidence="8">Organic cation transporter</fullName>
    </recommendedName>
</protein>
<sequence>MHTIRRAAKWNGVVLNESHFIHKKLVNESSNSSQNSCDAKHYGPIDILKHKVIRRWSLNLFIIWIIDSLIFYGLSFQASNMGSNTYLTLAAIAAADIPANVIVTLLMQFFGRKTILFGFSLMAGLSCLSTVFIPKSSFLFTVVAIFGKSNISASYTLMYIYSAEIFPTVVRSTGIGLCQMFSRIGGIIAPHLIELYLYYAVVSNQTEHLKINEFTVVSGILNG</sequence>
<accession>A0A7R9Q3T6</accession>
<dbReference type="SUPFAM" id="SSF103473">
    <property type="entry name" value="MFS general substrate transporter"/>
    <property type="match status" value="1"/>
</dbReference>
<keyword evidence="4 5" id="KW-0472">Membrane</keyword>
<dbReference type="Gene3D" id="1.20.1250.20">
    <property type="entry name" value="MFS general substrate transporter like domains"/>
    <property type="match status" value="1"/>
</dbReference>
<evidence type="ECO:0000256" key="3">
    <source>
        <dbReference type="ARBA" id="ARBA00022989"/>
    </source>
</evidence>
<dbReference type="InterPro" id="IPR011701">
    <property type="entry name" value="MFS"/>
</dbReference>
<dbReference type="GO" id="GO:0022857">
    <property type="term" value="F:transmembrane transporter activity"/>
    <property type="evidence" value="ECO:0007669"/>
    <property type="project" value="InterPro"/>
</dbReference>
<keyword evidence="7" id="KW-1185">Reference proteome</keyword>
<evidence type="ECO:0000256" key="5">
    <source>
        <dbReference type="SAM" id="Phobius"/>
    </source>
</evidence>
<evidence type="ECO:0008006" key="8">
    <source>
        <dbReference type="Google" id="ProtNLM"/>
    </source>
</evidence>
<reference evidence="6" key="1">
    <citation type="submission" date="2020-11" db="EMBL/GenBank/DDBJ databases">
        <authorList>
            <person name="Tran Van P."/>
        </authorList>
    </citation>
    <scope>NUCLEOTIDE SEQUENCE</scope>
</reference>
<dbReference type="Pfam" id="PF07690">
    <property type="entry name" value="MFS_1"/>
    <property type="match status" value="1"/>
</dbReference>
<evidence type="ECO:0000256" key="2">
    <source>
        <dbReference type="ARBA" id="ARBA00022692"/>
    </source>
</evidence>
<comment type="subcellular location">
    <subcellularLocation>
        <location evidence="1">Membrane</location>
        <topology evidence="1">Multi-pass membrane protein</topology>
    </subcellularLocation>
</comment>
<dbReference type="EMBL" id="CAJPIZ010009127">
    <property type="protein sequence ID" value="CAG2111630.1"/>
    <property type="molecule type" value="Genomic_DNA"/>
</dbReference>
<feature type="transmembrane region" description="Helical" evidence="5">
    <location>
        <begin position="56"/>
        <end position="74"/>
    </location>
</feature>
<name>A0A7R9Q3T6_9ACAR</name>
<keyword evidence="3 5" id="KW-1133">Transmembrane helix</keyword>
<feature type="transmembrane region" description="Helical" evidence="5">
    <location>
        <begin position="86"/>
        <end position="107"/>
    </location>
</feature>